<dbReference type="AlphaFoldDB" id="A0A840WUP3"/>
<dbReference type="InterPro" id="IPR012349">
    <property type="entry name" value="Split_barrel_FMN-bd"/>
</dbReference>
<organism evidence="5 6">
    <name type="scientific">Nocardiopsis metallicus</name>
    <dbReference type="NCBI Taxonomy" id="179819"/>
    <lineage>
        <taxon>Bacteria</taxon>
        <taxon>Bacillati</taxon>
        <taxon>Actinomycetota</taxon>
        <taxon>Actinomycetes</taxon>
        <taxon>Streptosporangiales</taxon>
        <taxon>Nocardiopsidaceae</taxon>
        <taxon>Nocardiopsis</taxon>
    </lineage>
</organism>
<dbReference type="NCBIfam" id="TIGR00026">
    <property type="entry name" value="hi_GC_TIGR00026"/>
    <property type="match status" value="1"/>
</dbReference>
<dbReference type="GO" id="GO:0005886">
    <property type="term" value="C:plasma membrane"/>
    <property type="evidence" value="ECO:0007669"/>
    <property type="project" value="TreeGrafter"/>
</dbReference>
<dbReference type="PANTHER" id="PTHR39428">
    <property type="entry name" value="F420H(2)-DEPENDENT QUINONE REDUCTASE RV1261C"/>
    <property type="match status" value="1"/>
</dbReference>
<proteinExistence type="inferred from homology"/>
<dbReference type="GO" id="GO:0016491">
    <property type="term" value="F:oxidoreductase activity"/>
    <property type="evidence" value="ECO:0007669"/>
    <property type="project" value="InterPro"/>
</dbReference>
<dbReference type="Gene3D" id="1.20.120.520">
    <property type="entry name" value="nmb1532 protein domain like"/>
    <property type="match status" value="1"/>
</dbReference>
<dbReference type="Pfam" id="PF01814">
    <property type="entry name" value="Hemerythrin"/>
    <property type="match status" value="1"/>
</dbReference>
<comment type="caution">
    <text evidence="5">The sequence shown here is derived from an EMBL/GenBank/DDBJ whole genome shotgun (WGS) entry which is preliminary data.</text>
</comment>
<gene>
    <name evidence="5" type="ORF">HNR07_006882</name>
</gene>
<evidence type="ECO:0000313" key="5">
    <source>
        <dbReference type="EMBL" id="MBB5495745.1"/>
    </source>
</evidence>
<evidence type="ECO:0000259" key="4">
    <source>
        <dbReference type="Pfam" id="PF01814"/>
    </source>
</evidence>
<reference evidence="5 6" key="1">
    <citation type="submission" date="2020-08" db="EMBL/GenBank/DDBJ databases">
        <title>Sequencing the genomes of 1000 actinobacteria strains.</title>
        <authorList>
            <person name="Klenk H.-P."/>
        </authorList>
    </citation>
    <scope>NUCLEOTIDE SEQUENCE [LARGE SCALE GENOMIC DNA]</scope>
    <source>
        <strain evidence="5 6">DSM 44598</strain>
    </source>
</reference>
<protein>
    <submittedName>
        <fullName evidence="5">Deazaflavin-dependent oxidoreductase (Nitroreductase family)</fullName>
    </submittedName>
</protein>
<evidence type="ECO:0000256" key="1">
    <source>
        <dbReference type="ARBA" id="ARBA00008710"/>
    </source>
</evidence>
<feature type="region of interest" description="Disordered" evidence="3">
    <location>
        <begin position="1"/>
        <end position="36"/>
    </location>
</feature>
<comment type="similarity">
    <text evidence="1">Belongs to the F420H(2)-dependent quinone reductase family.</text>
</comment>
<name>A0A840WUP3_9ACTN</name>
<keyword evidence="6" id="KW-1185">Reference proteome</keyword>
<dbReference type="InterPro" id="IPR004378">
    <property type="entry name" value="F420H2_quin_Rdtase"/>
</dbReference>
<dbReference type="Proteomes" id="UP000579647">
    <property type="component" value="Unassembled WGS sequence"/>
</dbReference>
<evidence type="ECO:0000256" key="2">
    <source>
        <dbReference type="ARBA" id="ARBA00049106"/>
    </source>
</evidence>
<sequence>MTENNTRNQNQNQGPEKDQNQGQGPGQRPVPKTSPWNEPVVAEFRANHGRVGGMFEGSDLLLLTTTGARSGRESTNPLGFVRVDGRVYVVGSAGGSPRHPDWYRNLLAHPLVAVEMPDDDTHEAVAVPLEGEQRDRVFAEVVRREPGFGDYQDQVERRLPVVELQRSGTDGATQVRNLADKLFQVHTWLRGQLTRVRREAELYLAERQGAETAPPLGLSLQIRQHCVAFCESLHFHHTSEDTVFPRLAEGFPHLREPIDRLIEEHRVVDRLRGELEALLTDLRTADPARFLADLDRLAEELRAHLAFEEESLIPTLSEIPFPPPSGA</sequence>
<dbReference type="RefSeq" id="WP_184371102.1">
    <property type="nucleotide sequence ID" value="NZ_BAAAKM010000028.1"/>
</dbReference>
<dbReference type="SUPFAM" id="SSF50475">
    <property type="entry name" value="FMN-binding split barrel"/>
    <property type="match status" value="1"/>
</dbReference>
<comment type="catalytic activity">
    <reaction evidence="2">
        <text>oxidized coenzyme F420-(gamma-L-Glu)(n) + a quinol + H(+) = reduced coenzyme F420-(gamma-L-Glu)(n) + a quinone</text>
        <dbReference type="Rhea" id="RHEA:39663"/>
        <dbReference type="Rhea" id="RHEA-COMP:12939"/>
        <dbReference type="Rhea" id="RHEA-COMP:14378"/>
        <dbReference type="ChEBI" id="CHEBI:15378"/>
        <dbReference type="ChEBI" id="CHEBI:24646"/>
        <dbReference type="ChEBI" id="CHEBI:132124"/>
        <dbReference type="ChEBI" id="CHEBI:133980"/>
        <dbReference type="ChEBI" id="CHEBI:139511"/>
    </reaction>
</comment>
<dbReference type="EMBL" id="JACHDO010000001">
    <property type="protein sequence ID" value="MBB5495745.1"/>
    <property type="molecule type" value="Genomic_DNA"/>
</dbReference>
<dbReference type="GO" id="GO:0070967">
    <property type="term" value="F:coenzyme F420 binding"/>
    <property type="evidence" value="ECO:0007669"/>
    <property type="project" value="TreeGrafter"/>
</dbReference>
<dbReference type="PANTHER" id="PTHR39428:SF1">
    <property type="entry name" value="F420H(2)-DEPENDENT QUINONE REDUCTASE RV1261C"/>
    <property type="match status" value="1"/>
</dbReference>
<dbReference type="Gene3D" id="2.30.110.10">
    <property type="entry name" value="Electron Transport, Fmn-binding Protein, Chain A"/>
    <property type="match status" value="1"/>
</dbReference>
<dbReference type="InterPro" id="IPR012312">
    <property type="entry name" value="Hemerythrin-like"/>
</dbReference>
<dbReference type="Pfam" id="PF04075">
    <property type="entry name" value="F420H2_quin_red"/>
    <property type="match status" value="1"/>
</dbReference>
<accession>A0A840WUP3</accession>
<feature type="domain" description="Hemerythrin-like" evidence="4">
    <location>
        <begin position="179"/>
        <end position="316"/>
    </location>
</feature>
<evidence type="ECO:0000256" key="3">
    <source>
        <dbReference type="SAM" id="MobiDB-lite"/>
    </source>
</evidence>
<dbReference type="CDD" id="cd12108">
    <property type="entry name" value="Hr-like"/>
    <property type="match status" value="1"/>
</dbReference>
<evidence type="ECO:0000313" key="6">
    <source>
        <dbReference type="Proteomes" id="UP000579647"/>
    </source>
</evidence>
<feature type="compositionally biased region" description="Low complexity" evidence="3">
    <location>
        <begin position="1"/>
        <end position="13"/>
    </location>
</feature>